<feature type="transmembrane region" description="Helical" evidence="6">
    <location>
        <begin position="12"/>
        <end position="32"/>
    </location>
</feature>
<evidence type="ECO:0000256" key="1">
    <source>
        <dbReference type="ARBA" id="ARBA00004141"/>
    </source>
</evidence>
<dbReference type="GeneID" id="71988876"/>
<dbReference type="AlphaFoldDB" id="A0A9Q8UTA0"/>
<sequence>MAFLGQSDRAGLLVGIYMVNAITGVQPVDFQWIMCNTAGHTKRAFLSAALNAAFAVGNIIGPQTFKARDAPQYEPAKVALVCCWAVSVALAIVLVVYYVLVNSSREKKEGAVDTEVSESKAFAGLTDKQNVAFRYQY</sequence>
<proteinExistence type="predicted"/>
<dbReference type="KEGG" id="ffu:CLAFUR5_08998"/>
<dbReference type="GO" id="GO:0022857">
    <property type="term" value="F:transmembrane transporter activity"/>
    <property type="evidence" value="ECO:0007669"/>
    <property type="project" value="TreeGrafter"/>
</dbReference>
<evidence type="ECO:0000256" key="5">
    <source>
        <dbReference type="ARBA" id="ARBA00023136"/>
    </source>
</evidence>
<dbReference type="PANTHER" id="PTHR43791">
    <property type="entry name" value="PERMEASE-RELATED"/>
    <property type="match status" value="1"/>
</dbReference>
<dbReference type="EMBL" id="CP090171">
    <property type="protein sequence ID" value="UJO21699.1"/>
    <property type="molecule type" value="Genomic_DNA"/>
</dbReference>
<dbReference type="RefSeq" id="XP_047766065.1">
    <property type="nucleotide sequence ID" value="XM_047908146.1"/>
</dbReference>
<reference evidence="7" key="1">
    <citation type="submission" date="2021-12" db="EMBL/GenBank/DDBJ databases">
        <authorList>
            <person name="Zaccaron A."/>
            <person name="Stergiopoulos I."/>
        </authorList>
    </citation>
    <scope>NUCLEOTIDE SEQUENCE</scope>
    <source>
        <strain evidence="7">Race5_Kim</strain>
    </source>
</reference>
<organism evidence="7 8">
    <name type="scientific">Passalora fulva</name>
    <name type="common">Tomato leaf mold</name>
    <name type="synonym">Cladosporium fulvum</name>
    <dbReference type="NCBI Taxonomy" id="5499"/>
    <lineage>
        <taxon>Eukaryota</taxon>
        <taxon>Fungi</taxon>
        <taxon>Dikarya</taxon>
        <taxon>Ascomycota</taxon>
        <taxon>Pezizomycotina</taxon>
        <taxon>Dothideomycetes</taxon>
        <taxon>Dothideomycetidae</taxon>
        <taxon>Mycosphaerellales</taxon>
        <taxon>Mycosphaerellaceae</taxon>
        <taxon>Fulvia</taxon>
    </lineage>
</organism>
<gene>
    <name evidence="7" type="ORF">CLAFUR5_08998</name>
</gene>
<evidence type="ECO:0000256" key="2">
    <source>
        <dbReference type="ARBA" id="ARBA00022448"/>
    </source>
</evidence>
<keyword evidence="4 6" id="KW-1133">Transmembrane helix</keyword>
<evidence type="ECO:0000256" key="6">
    <source>
        <dbReference type="SAM" id="Phobius"/>
    </source>
</evidence>
<evidence type="ECO:0000313" key="7">
    <source>
        <dbReference type="EMBL" id="UJO21699.1"/>
    </source>
</evidence>
<feature type="transmembrane region" description="Helical" evidence="6">
    <location>
        <begin position="44"/>
        <end position="65"/>
    </location>
</feature>
<accession>A0A9Q8UTA0</accession>
<keyword evidence="3 6" id="KW-0812">Transmembrane</keyword>
<protein>
    <submittedName>
        <fullName evidence="7">MFS-type transporter cnsL</fullName>
    </submittedName>
</protein>
<dbReference type="PANTHER" id="PTHR43791:SF40">
    <property type="entry name" value="THIAMINE PATHWAY TRANSPORTER THI73"/>
    <property type="match status" value="1"/>
</dbReference>
<evidence type="ECO:0000313" key="8">
    <source>
        <dbReference type="Proteomes" id="UP000756132"/>
    </source>
</evidence>
<evidence type="ECO:0000256" key="3">
    <source>
        <dbReference type="ARBA" id="ARBA00022692"/>
    </source>
</evidence>
<reference evidence="7" key="2">
    <citation type="journal article" date="2022" name="Microb. Genom.">
        <title>A chromosome-scale genome assembly of the tomato pathogen Cladosporium fulvum reveals a compartmentalized genome architecture and the presence of a dispensable chromosome.</title>
        <authorList>
            <person name="Zaccaron A.Z."/>
            <person name="Chen L.H."/>
            <person name="Samaras A."/>
            <person name="Stergiopoulos I."/>
        </authorList>
    </citation>
    <scope>NUCLEOTIDE SEQUENCE</scope>
    <source>
        <strain evidence="7">Race5_Kim</strain>
    </source>
</reference>
<name>A0A9Q8UTA0_PASFU</name>
<evidence type="ECO:0000256" key="4">
    <source>
        <dbReference type="ARBA" id="ARBA00022989"/>
    </source>
</evidence>
<keyword evidence="5 6" id="KW-0472">Membrane</keyword>
<keyword evidence="2" id="KW-0813">Transport</keyword>
<keyword evidence="8" id="KW-1185">Reference proteome</keyword>
<dbReference type="OrthoDB" id="6730379at2759"/>
<dbReference type="SUPFAM" id="SSF103473">
    <property type="entry name" value="MFS general substrate transporter"/>
    <property type="match status" value="1"/>
</dbReference>
<dbReference type="Proteomes" id="UP000756132">
    <property type="component" value="Chromosome 9"/>
</dbReference>
<dbReference type="InterPro" id="IPR036259">
    <property type="entry name" value="MFS_trans_sf"/>
</dbReference>
<feature type="transmembrane region" description="Helical" evidence="6">
    <location>
        <begin position="77"/>
        <end position="100"/>
    </location>
</feature>
<comment type="subcellular location">
    <subcellularLocation>
        <location evidence="1">Membrane</location>
        <topology evidence="1">Multi-pass membrane protein</topology>
    </subcellularLocation>
</comment>
<dbReference type="GO" id="GO:0016020">
    <property type="term" value="C:membrane"/>
    <property type="evidence" value="ECO:0007669"/>
    <property type="project" value="UniProtKB-SubCell"/>
</dbReference>